<dbReference type="RefSeq" id="XP_458730.2">
    <property type="nucleotide sequence ID" value="XM_458730.1"/>
</dbReference>
<feature type="region of interest" description="Disordered" evidence="1">
    <location>
        <begin position="1"/>
        <end position="31"/>
    </location>
</feature>
<feature type="compositionally biased region" description="Low complexity" evidence="1">
    <location>
        <begin position="118"/>
        <end position="129"/>
    </location>
</feature>
<dbReference type="PRINTS" id="PR00929">
    <property type="entry name" value="ATHOOK"/>
</dbReference>
<dbReference type="HOGENOM" id="CLU_715764_0_0_1"/>
<gene>
    <name evidence="2" type="ordered locus">DEHA2D06270g</name>
</gene>
<dbReference type="eggNOG" id="ENOG502SFHW">
    <property type="taxonomic scope" value="Eukaryota"/>
</dbReference>
<proteinExistence type="predicted"/>
<feature type="compositionally biased region" description="Basic residues" evidence="1">
    <location>
        <begin position="300"/>
        <end position="310"/>
    </location>
</feature>
<dbReference type="KEGG" id="dha:DEHA2D06270g"/>
<feature type="compositionally biased region" description="Low complexity" evidence="1">
    <location>
        <begin position="312"/>
        <end position="331"/>
    </location>
</feature>
<dbReference type="Proteomes" id="UP000000599">
    <property type="component" value="Chromosome D"/>
</dbReference>
<accession>Q6BSU0</accession>
<protein>
    <submittedName>
        <fullName evidence="2">DEHA2D06270p</fullName>
    </submittedName>
</protein>
<dbReference type="AlphaFoldDB" id="Q6BSU0"/>
<evidence type="ECO:0000256" key="1">
    <source>
        <dbReference type="SAM" id="MobiDB-lite"/>
    </source>
</evidence>
<evidence type="ECO:0000313" key="3">
    <source>
        <dbReference type="Proteomes" id="UP000000599"/>
    </source>
</evidence>
<feature type="compositionally biased region" description="Polar residues" evidence="1">
    <location>
        <begin position="363"/>
        <end position="386"/>
    </location>
</feature>
<sequence>MYLPYPSFNNSNNTNTSNINSTNSTNSSTNINANISERSKIPTDSFTSGRPLVYPHSNGHMITSPAESPIPSIGHGMHIPPLGLPPQALQPKTHNGQQFFQEQLHSLQQQQHHHQHQQQHYQQHIQHPQHLPHRQRQHQLHNPTLVEHPVNSHQLNGTSNGQPLQIMHDSKKKRGRPKKLILDPLTNQYIDSTHPNFKQLNKLVKTSSTVASTPTHISSTSLPSDTDGGITKLYDQPTYMRTLEDEAVQQLLQKKDRRGRPRKFPIEQTGLTIKGIRVNGTVKQRKKKEAELFHSNGQRIAKRERGRPRKTSLSSASPGSDSGSSISSSASVPYLPPPHLEGRDYRPQGSFHHSQLHQHQDDNQFNGSSLANNNNIYSMSRDPNLS</sequence>
<dbReference type="GeneID" id="2901611"/>
<dbReference type="GO" id="GO:0003677">
    <property type="term" value="F:DNA binding"/>
    <property type="evidence" value="ECO:0007669"/>
    <property type="project" value="InterPro"/>
</dbReference>
<feature type="region of interest" description="Disordered" evidence="1">
    <location>
        <begin position="110"/>
        <end position="137"/>
    </location>
</feature>
<feature type="region of interest" description="Disordered" evidence="1">
    <location>
        <begin position="277"/>
        <end position="386"/>
    </location>
</feature>
<dbReference type="OrthoDB" id="4094887at2759"/>
<dbReference type="EMBL" id="CR382136">
    <property type="protein sequence ID" value="CAG86874.2"/>
    <property type="molecule type" value="Genomic_DNA"/>
</dbReference>
<dbReference type="STRING" id="284592.Q6BSU0"/>
<evidence type="ECO:0000313" key="2">
    <source>
        <dbReference type="EMBL" id="CAG86874.2"/>
    </source>
</evidence>
<dbReference type="InParanoid" id="Q6BSU0"/>
<dbReference type="InterPro" id="IPR017956">
    <property type="entry name" value="AT_hook_DNA-bd_motif"/>
</dbReference>
<feature type="compositionally biased region" description="Low complexity" evidence="1">
    <location>
        <begin position="9"/>
        <end position="31"/>
    </location>
</feature>
<keyword evidence="3" id="KW-1185">Reference proteome</keyword>
<dbReference type="VEuPathDB" id="FungiDB:DEHA2D06270g"/>
<name>Q6BSU0_DEBHA</name>
<dbReference type="SMART" id="SM00384">
    <property type="entry name" value="AT_hook"/>
    <property type="match status" value="3"/>
</dbReference>
<organism evidence="2 3">
    <name type="scientific">Debaryomyces hansenii (strain ATCC 36239 / CBS 767 / BCRC 21394 / JCM 1990 / NBRC 0083 / IGC 2968)</name>
    <name type="common">Yeast</name>
    <name type="synonym">Torulaspora hansenii</name>
    <dbReference type="NCBI Taxonomy" id="284592"/>
    <lineage>
        <taxon>Eukaryota</taxon>
        <taxon>Fungi</taxon>
        <taxon>Dikarya</taxon>
        <taxon>Ascomycota</taxon>
        <taxon>Saccharomycotina</taxon>
        <taxon>Pichiomycetes</taxon>
        <taxon>Debaryomycetaceae</taxon>
        <taxon>Debaryomyces</taxon>
    </lineage>
</organism>
<reference evidence="2 3" key="1">
    <citation type="journal article" date="2004" name="Nature">
        <title>Genome evolution in yeasts.</title>
        <authorList>
            <consortium name="Genolevures"/>
            <person name="Dujon B."/>
            <person name="Sherman D."/>
            <person name="Fischer G."/>
            <person name="Durrens P."/>
            <person name="Casaregola S."/>
            <person name="Lafontaine I."/>
            <person name="de Montigny J."/>
            <person name="Marck C."/>
            <person name="Neuveglise C."/>
            <person name="Talla E."/>
            <person name="Goffard N."/>
            <person name="Frangeul L."/>
            <person name="Aigle M."/>
            <person name="Anthouard V."/>
            <person name="Babour A."/>
            <person name="Barbe V."/>
            <person name="Barnay S."/>
            <person name="Blanchin S."/>
            <person name="Beckerich J.M."/>
            <person name="Beyne E."/>
            <person name="Bleykasten C."/>
            <person name="Boisrame A."/>
            <person name="Boyer J."/>
            <person name="Cattolico L."/>
            <person name="Confanioleri F."/>
            <person name="de Daruvar A."/>
            <person name="Despons L."/>
            <person name="Fabre E."/>
            <person name="Fairhead C."/>
            <person name="Ferry-Dumazet H."/>
            <person name="Groppi A."/>
            <person name="Hantraye F."/>
            <person name="Hennequin C."/>
            <person name="Jauniaux N."/>
            <person name="Joyet P."/>
            <person name="Kachouri R."/>
            <person name="Kerrest A."/>
            <person name="Koszul R."/>
            <person name="Lemaire M."/>
            <person name="Lesur I."/>
            <person name="Ma L."/>
            <person name="Muller H."/>
            <person name="Nicaud J.M."/>
            <person name="Nikolski M."/>
            <person name="Oztas S."/>
            <person name="Ozier-Kalogeropoulos O."/>
            <person name="Pellenz S."/>
            <person name="Potier S."/>
            <person name="Richard G.F."/>
            <person name="Straub M.L."/>
            <person name="Suleau A."/>
            <person name="Swennene D."/>
            <person name="Tekaia F."/>
            <person name="Wesolowski-Louvel M."/>
            <person name="Westhof E."/>
            <person name="Wirth B."/>
            <person name="Zeniou-Meyer M."/>
            <person name="Zivanovic I."/>
            <person name="Bolotin-Fukuhara M."/>
            <person name="Thierry A."/>
            <person name="Bouchier C."/>
            <person name="Caudron B."/>
            <person name="Scarpelli C."/>
            <person name="Gaillardin C."/>
            <person name="Weissenbach J."/>
            <person name="Wincker P."/>
            <person name="Souciet J.L."/>
        </authorList>
    </citation>
    <scope>NUCLEOTIDE SEQUENCE [LARGE SCALE GENOMIC DNA]</scope>
    <source>
        <strain evidence="3">ATCC 36239 / CBS 767 / BCRC 21394 / JCM 1990 / NBRC 0083 / IGC 2968</strain>
    </source>
</reference>